<evidence type="ECO:0000313" key="4">
    <source>
        <dbReference type="Proteomes" id="UP001165136"/>
    </source>
</evidence>
<sequence length="525" mass="56551">MRVSEYVILAEAEVPVAETRQVRHRWNLVVIGVIASVFAVLAWQRRWMSDDGLIVLRTVRQILDGNGPVYNVGERVEVNTSALWTAILALLGLTGLRLEWLAVGTGLACAVGGLVLGLDAARRLHRGAVLPAGVLVVCAVPPFLDFATSGLETGLVTLWLGATWWLLVRAGTARRIWPVALVIGLGPLVRPELALFSMVMFGALLMVCRPGWRRAVAWLAVAGSLPLVYQVFRMGYYGLLTPNTALAKEASGHRWMRGLYYLTDLNDAYLLWLPLLALAGVLAWILRSNPRRVVTLAPVVAGIGLAIYTVRVGGDFMHGRMLLPAIFAVLLPVLVLPVKQWAVAAGVGAWALVAGTSLRVPYAPEFAAGTQIADERAFWVNATGREHPILAEDFQNVSAVRDPAVLPDGRILSYSIGAIGMFTPLEVTVHDPIGLSNPLAAHASNLPDGRAGHDKRISADWDLADTGYGGPAVKALACPAIAEMLESVRAPLTPQQFWRNLTGSFDRTSLRYDPDPARACSGAGS</sequence>
<keyword evidence="1" id="KW-0472">Membrane</keyword>
<feature type="transmembrane region" description="Helical" evidence="1">
    <location>
        <begin position="124"/>
        <end position="144"/>
    </location>
</feature>
<dbReference type="Pfam" id="PF26371">
    <property type="entry name" value="AftB_C"/>
    <property type="match status" value="1"/>
</dbReference>
<gene>
    <name evidence="3" type="ORF">Atai01_70140</name>
</gene>
<protein>
    <submittedName>
        <fullName evidence="3">Membrane protein</fullName>
    </submittedName>
</protein>
<feature type="transmembrane region" description="Helical" evidence="1">
    <location>
        <begin position="151"/>
        <end position="168"/>
    </location>
</feature>
<name>A0A9W6R8U1_9PSEU</name>
<keyword evidence="1" id="KW-0812">Transmembrane</keyword>
<dbReference type="AlphaFoldDB" id="A0A9W6R8U1"/>
<keyword evidence="4" id="KW-1185">Reference proteome</keyword>
<dbReference type="EMBL" id="BSTI01000022">
    <property type="protein sequence ID" value="GLY70395.1"/>
    <property type="molecule type" value="Genomic_DNA"/>
</dbReference>
<comment type="caution">
    <text evidence="3">The sequence shown here is derived from an EMBL/GenBank/DDBJ whole genome shotgun (WGS) entry which is preliminary data.</text>
</comment>
<feature type="domain" description="Terminal beta-(1-&gt;2)-arabinofuranosyltransferase C-terminal" evidence="2">
    <location>
        <begin position="414"/>
        <end position="517"/>
    </location>
</feature>
<evidence type="ECO:0000259" key="2">
    <source>
        <dbReference type="Pfam" id="PF26371"/>
    </source>
</evidence>
<keyword evidence="1" id="KW-1133">Transmembrane helix</keyword>
<accession>A0A9W6R8U1</accession>
<feature type="transmembrane region" description="Helical" evidence="1">
    <location>
        <begin position="100"/>
        <end position="118"/>
    </location>
</feature>
<dbReference type="InterPro" id="IPR058983">
    <property type="entry name" value="AftB_C"/>
</dbReference>
<proteinExistence type="predicted"/>
<feature type="transmembrane region" description="Helical" evidence="1">
    <location>
        <begin position="293"/>
        <end position="310"/>
    </location>
</feature>
<organism evidence="3 4">
    <name type="scientific">Amycolatopsis taiwanensis</name>
    <dbReference type="NCBI Taxonomy" id="342230"/>
    <lineage>
        <taxon>Bacteria</taxon>
        <taxon>Bacillati</taxon>
        <taxon>Actinomycetota</taxon>
        <taxon>Actinomycetes</taxon>
        <taxon>Pseudonocardiales</taxon>
        <taxon>Pseudonocardiaceae</taxon>
        <taxon>Amycolatopsis</taxon>
    </lineage>
</organism>
<feature type="transmembrane region" description="Helical" evidence="1">
    <location>
        <begin position="26"/>
        <end position="43"/>
    </location>
</feature>
<evidence type="ECO:0000256" key="1">
    <source>
        <dbReference type="SAM" id="Phobius"/>
    </source>
</evidence>
<dbReference type="Proteomes" id="UP001165136">
    <property type="component" value="Unassembled WGS sequence"/>
</dbReference>
<feature type="transmembrane region" description="Helical" evidence="1">
    <location>
        <begin position="316"/>
        <end position="336"/>
    </location>
</feature>
<evidence type="ECO:0000313" key="3">
    <source>
        <dbReference type="EMBL" id="GLY70395.1"/>
    </source>
</evidence>
<feature type="transmembrane region" description="Helical" evidence="1">
    <location>
        <begin position="269"/>
        <end position="286"/>
    </location>
</feature>
<reference evidence="3" key="1">
    <citation type="submission" date="2023-03" db="EMBL/GenBank/DDBJ databases">
        <title>Amycolatopsis taiwanensis NBRC 103393.</title>
        <authorList>
            <person name="Ichikawa N."/>
            <person name="Sato H."/>
            <person name="Tonouchi N."/>
        </authorList>
    </citation>
    <scope>NUCLEOTIDE SEQUENCE</scope>
    <source>
        <strain evidence="3">NBRC 103393</strain>
    </source>
</reference>
<feature type="transmembrane region" description="Helical" evidence="1">
    <location>
        <begin position="215"/>
        <end position="232"/>
    </location>
</feature>